<keyword evidence="4" id="KW-1185">Reference proteome</keyword>
<sequence length="280" mass="30080">MIKDAARQSASPDMVLRRNNVRVLGRSDGPALVLVQGFGCDQVIWDRILPEFTDTYKVVLLDHVGTGGAVSAAYDPDKYSALTGYLGDLLEVLDALELENATVVGHSVAGMMALAASVESRRIGRLILLCATACYLNHDGYAGGFEPENVEDVLRAIEANYPLWAAAAAPGITGTEPGSGLSAELAERMCRLRPEYVRDFLQMSFAADVRPLLDRVPAPALILQTLADPLTPEAASSYLHEHLPGSTLMPLDIRGNMPHLNAPRQTASAILAYIESDPRG</sequence>
<reference evidence="3" key="1">
    <citation type="submission" date="2021-10" db="EMBL/GenBank/DDBJ databases">
        <title>Novel species in genus Arthrobacter.</title>
        <authorList>
            <person name="Liu Y."/>
        </authorList>
    </citation>
    <scope>NUCLEOTIDE SEQUENCE</scope>
    <source>
        <strain evidence="3">Zg-Y786</strain>
    </source>
</reference>
<accession>A0ABS8GDT4</accession>
<name>A0ABS8GDT4_9MICC</name>
<evidence type="ECO:0000256" key="1">
    <source>
        <dbReference type="ARBA" id="ARBA00008645"/>
    </source>
</evidence>
<dbReference type="EMBL" id="JAJFZQ010000001">
    <property type="protein sequence ID" value="MCC3264735.1"/>
    <property type="molecule type" value="Genomic_DNA"/>
</dbReference>
<dbReference type="Gene3D" id="3.40.50.1820">
    <property type="entry name" value="alpha/beta hydrolase"/>
    <property type="match status" value="1"/>
</dbReference>
<comment type="similarity">
    <text evidence="1">Belongs to the AB hydrolase superfamily.</text>
</comment>
<dbReference type="RefSeq" id="WP_227889578.1">
    <property type="nucleotide sequence ID" value="NZ_JAJFZQ010000001.1"/>
</dbReference>
<keyword evidence="3" id="KW-0378">Hydrolase</keyword>
<proteinExistence type="inferred from homology"/>
<dbReference type="PANTHER" id="PTHR43039">
    <property type="entry name" value="ESTERASE-RELATED"/>
    <property type="match status" value="1"/>
</dbReference>
<feature type="domain" description="AB hydrolase-1" evidence="2">
    <location>
        <begin position="32"/>
        <end position="268"/>
    </location>
</feature>
<dbReference type="GO" id="GO:0016787">
    <property type="term" value="F:hydrolase activity"/>
    <property type="evidence" value="ECO:0007669"/>
    <property type="project" value="UniProtKB-KW"/>
</dbReference>
<dbReference type="InterPro" id="IPR000073">
    <property type="entry name" value="AB_hydrolase_1"/>
</dbReference>
<evidence type="ECO:0000313" key="4">
    <source>
        <dbReference type="Proteomes" id="UP001139168"/>
    </source>
</evidence>
<organism evidence="3 4">
    <name type="scientific">Arthrobacter gengyunqii</name>
    <dbReference type="NCBI Taxonomy" id="2886940"/>
    <lineage>
        <taxon>Bacteria</taxon>
        <taxon>Bacillati</taxon>
        <taxon>Actinomycetota</taxon>
        <taxon>Actinomycetes</taxon>
        <taxon>Micrococcales</taxon>
        <taxon>Micrococcaceae</taxon>
        <taxon>Arthrobacter</taxon>
    </lineage>
</organism>
<comment type="caution">
    <text evidence="3">The sequence shown here is derived from an EMBL/GenBank/DDBJ whole genome shotgun (WGS) entry which is preliminary data.</text>
</comment>
<evidence type="ECO:0000313" key="3">
    <source>
        <dbReference type="EMBL" id="MCC3264735.1"/>
    </source>
</evidence>
<dbReference type="SUPFAM" id="SSF53474">
    <property type="entry name" value="alpha/beta-Hydrolases"/>
    <property type="match status" value="1"/>
</dbReference>
<dbReference type="Pfam" id="PF12697">
    <property type="entry name" value="Abhydrolase_6"/>
    <property type="match status" value="1"/>
</dbReference>
<evidence type="ECO:0000259" key="2">
    <source>
        <dbReference type="Pfam" id="PF12697"/>
    </source>
</evidence>
<gene>
    <name evidence="3" type="ORF">LJ752_01575</name>
</gene>
<dbReference type="Proteomes" id="UP001139168">
    <property type="component" value="Unassembled WGS sequence"/>
</dbReference>
<dbReference type="InterPro" id="IPR029058">
    <property type="entry name" value="AB_hydrolase_fold"/>
</dbReference>
<protein>
    <submittedName>
        <fullName evidence="3">Alpha/beta hydrolase</fullName>
    </submittedName>
</protein>